<sequence length="87" mass="9949">MNASQLRHPWLQMGISTWMWTTSSLRSSTRSRHLLSSLSSSQESSRKCPATWRITSAASTTSRRLSPSQRPCGALLFMYFILRFHNS</sequence>
<protein>
    <submittedName>
        <fullName evidence="1">Uncharacterized protein</fullName>
    </submittedName>
</protein>
<keyword evidence="2" id="KW-1185">Reference proteome</keyword>
<name>A0A2T7DLH9_9POAL</name>
<proteinExistence type="predicted"/>
<dbReference type="AlphaFoldDB" id="A0A2T7DLH9"/>
<dbReference type="EMBL" id="CM009753">
    <property type="protein sequence ID" value="PUZ56439.1"/>
    <property type="molecule type" value="Genomic_DNA"/>
</dbReference>
<gene>
    <name evidence="1" type="ORF">GQ55_5G301000</name>
</gene>
<organism evidence="1 2">
    <name type="scientific">Panicum hallii var. hallii</name>
    <dbReference type="NCBI Taxonomy" id="1504633"/>
    <lineage>
        <taxon>Eukaryota</taxon>
        <taxon>Viridiplantae</taxon>
        <taxon>Streptophyta</taxon>
        <taxon>Embryophyta</taxon>
        <taxon>Tracheophyta</taxon>
        <taxon>Spermatophyta</taxon>
        <taxon>Magnoliopsida</taxon>
        <taxon>Liliopsida</taxon>
        <taxon>Poales</taxon>
        <taxon>Poaceae</taxon>
        <taxon>PACMAD clade</taxon>
        <taxon>Panicoideae</taxon>
        <taxon>Panicodae</taxon>
        <taxon>Paniceae</taxon>
        <taxon>Panicinae</taxon>
        <taxon>Panicum</taxon>
        <taxon>Panicum sect. Panicum</taxon>
    </lineage>
</organism>
<evidence type="ECO:0000313" key="1">
    <source>
        <dbReference type="EMBL" id="PUZ56439.1"/>
    </source>
</evidence>
<dbReference type="Gramene" id="PUZ56439">
    <property type="protein sequence ID" value="PUZ56439"/>
    <property type="gene ID" value="GQ55_5G301000"/>
</dbReference>
<reference evidence="1 2" key="1">
    <citation type="submission" date="2018-04" db="EMBL/GenBank/DDBJ databases">
        <title>WGS assembly of Panicum hallii var. hallii HAL2.</title>
        <authorList>
            <person name="Lovell J."/>
            <person name="Jenkins J."/>
            <person name="Lowry D."/>
            <person name="Mamidi S."/>
            <person name="Sreedasyam A."/>
            <person name="Weng X."/>
            <person name="Barry K."/>
            <person name="Bonette J."/>
            <person name="Campitelli B."/>
            <person name="Daum C."/>
            <person name="Gordon S."/>
            <person name="Gould B."/>
            <person name="Lipzen A."/>
            <person name="MacQueen A."/>
            <person name="Palacio-Mejia J."/>
            <person name="Plott C."/>
            <person name="Shakirov E."/>
            <person name="Shu S."/>
            <person name="Yoshinaga Y."/>
            <person name="Zane M."/>
            <person name="Rokhsar D."/>
            <person name="Grimwood J."/>
            <person name="Schmutz J."/>
            <person name="Juenger T."/>
        </authorList>
    </citation>
    <scope>NUCLEOTIDE SEQUENCE [LARGE SCALE GENOMIC DNA]</scope>
    <source>
        <strain evidence="2">cv. HAL2</strain>
    </source>
</reference>
<evidence type="ECO:0000313" key="2">
    <source>
        <dbReference type="Proteomes" id="UP000244336"/>
    </source>
</evidence>
<accession>A0A2T7DLH9</accession>
<dbReference type="Proteomes" id="UP000244336">
    <property type="component" value="Chromosome 5"/>
</dbReference>